<dbReference type="NCBIfam" id="NF033745">
    <property type="entry name" value="class_C_sortase"/>
    <property type="match status" value="1"/>
</dbReference>
<dbReference type="Proteomes" id="UP001324533">
    <property type="component" value="Chromosome"/>
</dbReference>
<dbReference type="InterPro" id="IPR042002">
    <property type="entry name" value="Sortase_C"/>
</dbReference>
<evidence type="ECO:0000313" key="4">
    <source>
        <dbReference type="EMBL" id="WQB69992.1"/>
    </source>
</evidence>
<proteinExistence type="predicted"/>
<keyword evidence="3" id="KW-1133">Transmembrane helix</keyword>
<feature type="compositionally biased region" description="Basic and acidic residues" evidence="2">
    <location>
        <begin position="1"/>
        <end position="10"/>
    </location>
</feature>
<feature type="region of interest" description="Disordered" evidence="2">
    <location>
        <begin position="1"/>
        <end position="20"/>
    </location>
</feature>
<keyword evidence="3" id="KW-0812">Transmembrane</keyword>
<dbReference type="NCBIfam" id="TIGR01076">
    <property type="entry name" value="sortase_fam"/>
    <property type="match status" value="1"/>
</dbReference>
<evidence type="ECO:0000256" key="3">
    <source>
        <dbReference type="SAM" id="Phobius"/>
    </source>
</evidence>
<name>A0ABZ0VB05_9MICO</name>
<keyword evidence="3" id="KW-0472">Membrane</keyword>
<dbReference type="InterPro" id="IPR005754">
    <property type="entry name" value="Sortase"/>
</dbReference>
<dbReference type="InterPro" id="IPR023365">
    <property type="entry name" value="Sortase_dom-sf"/>
</dbReference>
<keyword evidence="1" id="KW-0378">Hydrolase</keyword>
<organism evidence="4 5">
    <name type="scientific">Microbacterium invictum</name>
    <dbReference type="NCBI Taxonomy" id="515415"/>
    <lineage>
        <taxon>Bacteria</taxon>
        <taxon>Bacillati</taxon>
        <taxon>Actinomycetota</taxon>
        <taxon>Actinomycetes</taxon>
        <taxon>Micrococcales</taxon>
        <taxon>Microbacteriaceae</taxon>
        <taxon>Microbacterium</taxon>
    </lineage>
</organism>
<reference evidence="4 5" key="1">
    <citation type="submission" date="2023-06" db="EMBL/GenBank/DDBJ databases">
        <title>Rock-solubilizing bacteria, Microbacterium invictum, promotes re-establishment of vegetation in rocky wasteland by accelerating rock bio-weathering and reshaping soil bacterial community.</title>
        <authorList>
            <person name="Liu C."/>
        </authorList>
    </citation>
    <scope>NUCLEOTIDE SEQUENCE [LARGE SCALE GENOMIC DNA]</scope>
    <source>
        <strain evidence="4 5">X-18</strain>
    </source>
</reference>
<protein>
    <submittedName>
        <fullName evidence="4">Class C sortase</fullName>
    </submittedName>
</protein>
<feature type="transmembrane region" description="Helical" evidence="3">
    <location>
        <begin position="30"/>
        <end position="51"/>
    </location>
</feature>
<feature type="region of interest" description="Disordered" evidence="2">
    <location>
        <begin position="311"/>
        <end position="364"/>
    </location>
</feature>
<evidence type="ECO:0000313" key="5">
    <source>
        <dbReference type="Proteomes" id="UP001324533"/>
    </source>
</evidence>
<evidence type="ECO:0000256" key="1">
    <source>
        <dbReference type="ARBA" id="ARBA00022801"/>
    </source>
</evidence>
<dbReference type="Pfam" id="PF04203">
    <property type="entry name" value="Sortase"/>
    <property type="match status" value="1"/>
</dbReference>
<dbReference type="EMBL" id="CP139779">
    <property type="protein sequence ID" value="WQB69992.1"/>
    <property type="molecule type" value="Genomic_DNA"/>
</dbReference>
<gene>
    <name evidence="4" type="ORF">T9R20_15030</name>
</gene>
<dbReference type="SUPFAM" id="SSF63817">
    <property type="entry name" value="Sortase"/>
    <property type="match status" value="1"/>
</dbReference>
<dbReference type="Gene3D" id="2.40.260.10">
    <property type="entry name" value="Sortase"/>
    <property type="match status" value="1"/>
</dbReference>
<keyword evidence="5" id="KW-1185">Reference proteome</keyword>
<accession>A0ABZ0VB05</accession>
<dbReference type="RefSeq" id="WP_322410119.1">
    <property type="nucleotide sequence ID" value="NZ_CP139779.1"/>
</dbReference>
<dbReference type="CDD" id="cd05827">
    <property type="entry name" value="Sortase_C"/>
    <property type="match status" value="1"/>
</dbReference>
<feature type="transmembrane region" description="Helical" evidence="3">
    <location>
        <begin position="282"/>
        <end position="302"/>
    </location>
</feature>
<evidence type="ECO:0000256" key="2">
    <source>
        <dbReference type="SAM" id="MobiDB-lite"/>
    </source>
</evidence>
<sequence length="364" mass="38766">MTKAGVERSDAPPPSARLRRDARRARAARAWRMPVIPTVIAVLCILGAGLLQYPSIAAWFSQYEQSQRIDGYSDGIRDLGAGTLRQELERAREYNAEITGGADVAANERLPLARDTEDASAYDSVLAADADGLMARLKIPSVQIDLPIYHGTSETVLRRGVGHLQGTALPVGGASTHSVLTAHRGLATSELFTHLDRVEVDDTFTVEVFGEVLTYRVVRTVVVQPEDTEALLPQAGRDLMTLVTCTPLGVNSHRILVTGERVIPTPQQDLDDAGKRPDIPTFPWWVVISAAVISGAVLYIWLSGRPARPRLAESAGSASGVPDPSVSGVPDASAQGVPDAPAQGVPDAPSPRPDQQTGGDPRSG</sequence>